<evidence type="ECO:0000256" key="6">
    <source>
        <dbReference type="SAM" id="SignalP"/>
    </source>
</evidence>
<evidence type="ECO:0000256" key="5">
    <source>
        <dbReference type="SAM" id="MobiDB-lite"/>
    </source>
</evidence>
<feature type="domain" description="Fe/B12 periplasmic-binding" evidence="7">
    <location>
        <begin position="77"/>
        <end position="336"/>
    </location>
</feature>
<dbReference type="Gene3D" id="3.40.50.1980">
    <property type="entry name" value="Nitrogenase molybdenum iron protein domain"/>
    <property type="match status" value="2"/>
</dbReference>
<dbReference type="SUPFAM" id="SSF53807">
    <property type="entry name" value="Helical backbone' metal receptor"/>
    <property type="match status" value="1"/>
</dbReference>
<dbReference type="PANTHER" id="PTHR30532:SF26">
    <property type="entry name" value="IRON(3+)-HYDROXAMATE-BINDING PROTEIN FHUD"/>
    <property type="match status" value="1"/>
</dbReference>
<evidence type="ECO:0000256" key="1">
    <source>
        <dbReference type="ARBA" id="ARBA00004196"/>
    </source>
</evidence>
<proteinExistence type="inferred from homology"/>
<evidence type="ECO:0000256" key="4">
    <source>
        <dbReference type="ARBA" id="ARBA00022729"/>
    </source>
</evidence>
<dbReference type="GO" id="GO:1901678">
    <property type="term" value="P:iron coordination entity transport"/>
    <property type="evidence" value="ECO:0007669"/>
    <property type="project" value="UniProtKB-ARBA"/>
</dbReference>
<dbReference type="PROSITE" id="PS50983">
    <property type="entry name" value="FE_B12_PBP"/>
    <property type="match status" value="1"/>
</dbReference>
<evidence type="ECO:0000313" key="8">
    <source>
        <dbReference type="EMBL" id="PYI53996.1"/>
    </source>
</evidence>
<comment type="subcellular location">
    <subcellularLocation>
        <location evidence="1">Cell envelope</location>
    </subcellularLocation>
</comment>
<dbReference type="GO" id="GO:0030288">
    <property type="term" value="C:outer membrane-bounded periplasmic space"/>
    <property type="evidence" value="ECO:0007669"/>
    <property type="project" value="TreeGrafter"/>
</dbReference>
<feature type="region of interest" description="Disordered" evidence="5">
    <location>
        <begin position="28"/>
        <end position="56"/>
    </location>
</feature>
<dbReference type="OrthoDB" id="2241086at2"/>
<evidence type="ECO:0000256" key="2">
    <source>
        <dbReference type="ARBA" id="ARBA00008814"/>
    </source>
</evidence>
<dbReference type="CDD" id="cd01138">
    <property type="entry name" value="FeuA"/>
    <property type="match status" value="1"/>
</dbReference>
<name>A0A2V5KWD1_9BACL</name>
<keyword evidence="9" id="KW-1185">Reference proteome</keyword>
<dbReference type="AlphaFoldDB" id="A0A2V5KWD1"/>
<organism evidence="8 9">
    <name type="scientific">Paenibacillus flagellatus</name>
    <dbReference type="NCBI Taxonomy" id="2211139"/>
    <lineage>
        <taxon>Bacteria</taxon>
        <taxon>Bacillati</taxon>
        <taxon>Bacillota</taxon>
        <taxon>Bacilli</taxon>
        <taxon>Bacillales</taxon>
        <taxon>Paenibacillaceae</taxon>
        <taxon>Paenibacillus</taxon>
    </lineage>
</organism>
<gene>
    <name evidence="8" type="ORF">DLM86_15730</name>
</gene>
<dbReference type="PROSITE" id="PS51257">
    <property type="entry name" value="PROKAR_LIPOPROTEIN"/>
    <property type="match status" value="1"/>
</dbReference>
<dbReference type="InterPro" id="IPR002491">
    <property type="entry name" value="ABC_transptr_periplasmic_BD"/>
</dbReference>
<evidence type="ECO:0000313" key="9">
    <source>
        <dbReference type="Proteomes" id="UP000247476"/>
    </source>
</evidence>
<protein>
    <submittedName>
        <fullName evidence="8">Iron(3+)-hydroxamate-binding protein fhuD</fullName>
    </submittedName>
</protein>
<feature type="compositionally biased region" description="Low complexity" evidence="5">
    <location>
        <begin position="28"/>
        <end position="47"/>
    </location>
</feature>
<dbReference type="InterPro" id="IPR051313">
    <property type="entry name" value="Bact_iron-sidero_bind"/>
</dbReference>
<comment type="caution">
    <text evidence="8">The sequence shown here is derived from an EMBL/GenBank/DDBJ whole genome shotgun (WGS) entry which is preliminary data.</text>
</comment>
<dbReference type="PANTHER" id="PTHR30532">
    <property type="entry name" value="IRON III DICITRATE-BINDING PERIPLASMIC PROTEIN"/>
    <property type="match status" value="1"/>
</dbReference>
<dbReference type="Proteomes" id="UP000247476">
    <property type="component" value="Unassembled WGS sequence"/>
</dbReference>
<reference evidence="8 9" key="1">
    <citation type="submission" date="2018-05" db="EMBL/GenBank/DDBJ databases">
        <title>Paenibacillus flagellatus sp. nov., isolated from selenium mineral soil.</title>
        <authorList>
            <person name="Dai X."/>
        </authorList>
    </citation>
    <scope>NUCLEOTIDE SEQUENCE [LARGE SCALE GENOMIC DNA]</scope>
    <source>
        <strain evidence="8 9">DXL2</strain>
    </source>
</reference>
<evidence type="ECO:0000259" key="7">
    <source>
        <dbReference type="PROSITE" id="PS50983"/>
    </source>
</evidence>
<accession>A0A2V5KWD1</accession>
<evidence type="ECO:0000256" key="3">
    <source>
        <dbReference type="ARBA" id="ARBA00022448"/>
    </source>
</evidence>
<sequence length="338" mass="36222">MRNRQLQRYGLFLVLAMALAVLSACGQGSSGPSAPDSSSSPAPAAGSSGQGASGDANETITYRAANGEVQIPKHPKRVVELANSYVGHLLTLGIKPVGVKQQAADNPYFKGKLDGVDNLGDGQSIEKILQLQPDLIIVLSIVEPAVLEKLSKIAPTVAIEYGKLPVREQLLEFGRMTGNEDKAKAWIERWDRKIADYRPKVKAAVGDGTVSILQPYAKGIYAFGHSFARGGEIVYGEFQLKAPPIIQKEAIDSGKGYASLSLEQLPDYAGDYVFTSPWTGDTADPEVTYGSAVWKNLPAVKNGRVFTIDRQGSLFNDPVSLEEQLEFIVGKLTGANGS</sequence>
<comment type="similarity">
    <text evidence="2">Belongs to the bacterial solute-binding protein 8 family.</text>
</comment>
<dbReference type="Pfam" id="PF01497">
    <property type="entry name" value="Peripla_BP_2"/>
    <property type="match status" value="1"/>
</dbReference>
<feature type="chain" id="PRO_5038425017" evidence="6">
    <location>
        <begin position="27"/>
        <end position="338"/>
    </location>
</feature>
<feature type="signal peptide" evidence="6">
    <location>
        <begin position="1"/>
        <end position="26"/>
    </location>
</feature>
<keyword evidence="3" id="KW-0813">Transport</keyword>
<keyword evidence="4 6" id="KW-0732">Signal</keyword>
<dbReference type="RefSeq" id="WP_110840981.1">
    <property type="nucleotide sequence ID" value="NZ_QJVJ01000006.1"/>
</dbReference>
<dbReference type="EMBL" id="QJVJ01000006">
    <property type="protein sequence ID" value="PYI53996.1"/>
    <property type="molecule type" value="Genomic_DNA"/>
</dbReference>